<gene>
    <name evidence="9" type="ORF">J2W94_002359</name>
</gene>
<dbReference type="EMBL" id="JAVDTT010000002">
    <property type="protein sequence ID" value="MDR6842074.1"/>
    <property type="molecule type" value="Genomic_DNA"/>
</dbReference>
<evidence type="ECO:0000256" key="3">
    <source>
        <dbReference type="ARBA" id="ARBA00022692"/>
    </source>
</evidence>
<evidence type="ECO:0000259" key="8">
    <source>
        <dbReference type="Pfam" id="PF14237"/>
    </source>
</evidence>
<feature type="transmembrane region" description="Helical" evidence="6">
    <location>
        <begin position="258"/>
        <end position="277"/>
    </location>
</feature>
<feature type="transmembrane region" description="Helical" evidence="6">
    <location>
        <begin position="159"/>
        <end position="182"/>
    </location>
</feature>
<feature type="domain" description="RDD" evidence="7">
    <location>
        <begin position="161"/>
        <end position="289"/>
    </location>
</feature>
<evidence type="ECO:0000256" key="4">
    <source>
        <dbReference type="ARBA" id="ARBA00022989"/>
    </source>
</evidence>
<evidence type="ECO:0000313" key="10">
    <source>
        <dbReference type="Proteomes" id="UP001254759"/>
    </source>
</evidence>
<sequence>MSIWYYTDAERQQQGPLSTDELKQYFHREIVNPDTLVWRDGMLHWRALSELAGQLNLLPAAAVVTEAPSVAKVGPPALAPLPSPVVAEPEPALTIAPAPTSGRAVFNLGSEPSELPPQVLAEVRHRAHQALENVDSDNPYWPAQAALRSRRPATRDEDVVYAGFWKRTAAAIVDGILIWIIGSFGGEALGTLLGDLAGGSKLAVAMMVLLVTLTLQVCYYAFFHASFNAATPGKMLIGIKVVRGDGDNISFLRAVARYFATIPSGILLGIGYLMAGFTARKQALHDMICDTVVVDKWAFTGQPEMQRHELGTATVVVLVGYVGLIVLAVIFVAALGFGDAVRHVR</sequence>
<dbReference type="Proteomes" id="UP001254759">
    <property type="component" value="Unassembled WGS sequence"/>
</dbReference>
<keyword evidence="3 6" id="KW-0812">Transmembrane</keyword>
<dbReference type="InterPro" id="IPR035445">
    <property type="entry name" value="GYF-like_dom_sf"/>
</dbReference>
<evidence type="ECO:0000256" key="5">
    <source>
        <dbReference type="ARBA" id="ARBA00023136"/>
    </source>
</evidence>
<dbReference type="SUPFAM" id="SSF55277">
    <property type="entry name" value="GYF domain"/>
    <property type="match status" value="1"/>
</dbReference>
<keyword evidence="2" id="KW-1003">Cell membrane</keyword>
<evidence type="ECO:0000259" key="7">
    <source>
        <dbReference type="Pfam" id="PF06271"/>
    </source>
</evidence>
<evidence type="ECO:0000256" key="6">
    <source>
        <dbReference type="SAM" id="Phobius"/>
    </source>
</evidence>
<organism evidence="9 10">
    <name type="scientific">Pseudoxanthomonas sacheonensis</name>
    <dbReference type="NCBI Taxonomy" id="443615"/>
    <lineage>
        <taxon>Bacteria</taxon>
        <taxon>Pseudomonadati</taxon>
        <taxon>Pseudomonadota</taxon>
        <taxon>Gammaproteobacteria</taxon>
        <taxon>Lysobacterales</taxon>
        <taxon>Lysobacteraceae</taxon>
        <taxon>Pseudoxanthomonas</taxon>
    </lineage>
</organism>
<comment type="caution">
    <text evidence="9">The sequence shown here is derived from an EMBL/GenBank/DDBJ whole genome shotgun (WGS) entry which is preliminary data.</text>
</comment>
<dbReference type="Pfam" id="PF14237">
    <property type="entry name" value="GYF_2"/>
    <property type="match status" value="1"/>
</dbReference>
<evidence type="ECO:0000256" key="2">
    <source>
        <dbReference type="ARBA" id="ARBA00022475"/>
    </source>
</evidence>
<dbReference type="InterPro" id="IPR010432">
    <property type="entry name" value="RDD"/>
</dbReference>
<keyword evidence="5 6" id="KW-0472">Membrane</keyword>
<feature type="transmembrane region" description="Helical" evidence="6">
    <location>
        <begin position="313"/>
        <end position="337"/>
    </location>
</feature>
<dbReference type="Pfam" id="PF06271">
    <property type="entry name" value="RDD"/>
    <property type="match status" value="1"/>
</dbReference>
<dbReference type="PANTHER" id="PTHR36115">
    <property type="entry name" value="PROLINE-RICH ANTIGEN HOMOLOG-RELATED"/>
    <property type="match status" value="1"/>
</dbReference>
<dbReference type="InterPro" id="IPR025640">
    <property type="entry name" value="GYF_2"/>
</dbReference>
<proteinExistence type="predicted"/>
<keyword evidence="4 6" id="KW-1133">Transmembrane helix</keyword>
<dbReference type="PANTHER" id="PTHR36115:SF6">
    <property type="entry name" value="PROLINE-RICH ANTIGEN HOMOLOG"/>
    <property type="match status" value="1"/>
</dbReference>
<dbReference type="Gene3D" id="3.30.1490.40">
    <property type="match status" value="1"/>
</dbReference>
<accession>A0ABU1RVC9</accession>
<name>A0ABU1RVC9_9GAMM</name>
<feature type="transmembrane region" description="Helical" evidence="6">
    <location>
        <begin position="202"/>
        <end position="222"/>
    </location>
</feature>
<dbReference type="InterPro" id="IPR051791">
    <property type="entry name" value="Pra-immunoreactive"/>
</dbReference>
<evidence type="ECO:0000313" key="9">
    <source>
        <dbReference type="EMBL" id="MDR6842074.1"/>
    </source>
</evidence>
<comment type="subcellular location">
    <subcellularLocation>
        <location evidence="1">Cell membrane</location>
        <topology evidence="1">Multi-pass membrane protein</topology>
    </subcellularLocation>
</comment>
<keyword evidence="10" id="KW-1185">Reference proteome</keyword>
<protein>
    <submittedName>
        <fullName evidence="9">RDD family membrane protein YckC</fullName>
    </submittedName>
</protein>
<reference evidence="9 10" key="1">
    <citation type="submission" date="2023-07" db="EMBL/GenBank/DDBJ databases">
        <title>Sorghum-associated microbial communities from plants grown in Nebraska, USA.</title>
        <authorList>
            <person name="Schachtman D."/>
        </authorList>
    </citation>
    <scope>NUCLEOTIDE SEQUENCE [LARGE SCALE GENOMIC DNA]</scope>
    <source>
        <strain evidence="9 10">BE107</strain>
    </source>
</reference>
<feature type="domain" description="GYF" evidence="8">
    <location>
        <begin position="4"/>
        <end position="52"/>
    </location>
</feature>
<evidence type="ECO:0000256" key="1">
    <source>
        <dbReference type="ARBA" id="ARBA00004651"/>
    </source>
</evidence>
<dbReference type="RefSeq" id="WP_310093477.1">
    <property type="nucleotide sequence ID" value="NZ_JAVDTT010000002.1"/>
</dbReference>